<feature type="binding site" evidence="9">
    <location>
        <position position="123"/>
    </location>
    <ligand>
        <name>S-adenosyl-L-methionine</name>
        <dbReference type="ChEBI" id="CHEBI:59789"/>
    </ligand>
</feature>
<dbReference type="RefSeq" id="WP_068992448.1">
    <property type="nucleotide sequence ID" value="NZ_CP012418.1"/>
</dbReference>
<dbReference type="KEGG" id="ksd:KS2013_1666"/>
<proteinExistence type="inferred from homology"/>
<evidence type="ECO:0000313" key="10">
    <source>
        <dbReference type="EMBL" id="AOE50376.1"/>
    </source>
</evidence>
<dbReference type="SUPFAM" id="SSF53335">
    <property type="entry name" value="S-adenosyl-L-methionine-dependent methyltransferases"/>
    <property type="match status" value="1"/>
</dbReference>
<name>A0A1B3BC47_9GAMM</name>
<dbReference type="InterPro" id="IPR022474">
    <property type="entry name" value="Thiopur_S-MeTfrase_Se/Te_detox"/>
</dbReference>
<feature type="binding site" evidence="9">
    <location>
        <position position="66"/>
    </location>
    <ligand>
        <name>S-adenosyl-L-methionine</name>
        <dbReference type="ChEBI" id="CHEBI:59789"/>
    </ligand>
</feature>
<evidence type="ECO:0000256" key="8">
    <source>
        <dbReference type="ARBA" id="ARBA00022691"/>
    </source>
</evidence>
<dbReference type="OrthoDB" id="9778208at2"/>
<dbReference type="GO" id="GO:0032259">
    <property type="term" value="P:methylation"/>
    <property type="evidence" value="ECO:0007669"/>
    <property type="project" value="UniProtKB-KW"/>
</dbReference>
<keyword evidence="8 9" id="KW-0949">S-adenosyl-L-methionine</keyword>
<dbReference type="InterPro" id="IPR025835">
    <property type="entry name" value="Thiopurine_S-MeTrfase"/>
</dbReference>
<evidence type="ECO:0000256" key="3">
    <source>
        <dbReference type="ARBA" id="ARBA00008145"/>
    </source>
</evidence>
<reference evidence="11" key="1">
    <citation type="submission" date="2015-08" db="EMBL/GenBank/DDBJ databases">
        <authorList>
            <person name="Kim K.M."/>
        </authorList>
    </citation>
    <scope>NUCLEOTIDE SEQUENCE [LARGE SCALE GENOMIC DNA]</scope>
    <source>
        <strain evidence="11">KCTC 23892</strain>
    </source>
</reference>
<protein>
    <recommendedName>
        <fullName evidence="4 9">Thiopurine S-methyltransferase</fullName>
        <ecNumber evidence="4 9">2.1.1.67</ecNumber>
    </recommendedName>
    <alternativeName>
        <fullName evidence="9">Thiopurine methyltransferase</fullName>
    </alternativeName>
</protein>
<evidence type="ECO:0000256" key="6">
    <source>
        <dbReference type="ARBA" id="ARBA00022603"/>
    </source>
</evidence>
<dbReference type="PATRIC" id="fig|1144748.3.peg.1680"/>
<dbReference type="InterPro" id="IPR029063">
    <property type="entry name" value="SAM-dependent_MTases_sf"/>
</dbReference>
<dbReference type="Pfam" id="PF05724">
    <property type="entry name" value="TPMT"/>
    <property type="match status" value="1"/>
</dbReference>
<feature type="binding site" evidence="9">
    <location>
        <position position="45"/>
    </location>
    <ligand>
        <name>S-adenosyl-L-methionine</name>
        <dbReference type="ChEBI" id="CHEBI:59789"/>
    </ligand>
</feature>
<dbReference type="GO" id="GO:0010038">
    <property type="term" value="P:response to metal ion"/>
    <property type="evidence" value="ECO:0007669"/>
    <property type="project" value="InterPro"/>
</dbReference>
<dbReference type="PROSITE" id="PS51585">
    <property type="entry name" value="SAM_MT_TPMT"/>
    <property type="match status" value="1"/>
</dbReference>
<dbReference type="PANTHER" id="PTHR10259">
    <property type="entry name" value="THIOPURINE S-METHYLTRANSFERASE"/>
    <property type="match status" value="1"/>
</dbReference>
<evidence type="ECO:0000256" key="4">
    <source>
        <dbReference type="ARBA" id="ARBA00011905"/>
    </source>
</evidence>
<dbReference type="EMBL" id="CP012418">
    <property type="protein sequence ID" value="AOE50376.1"/>
    <property type="molecule type" value="Genomic_DNA"/>
</dbReference>
<dbReference type="PIRSF" id="PIRSF023956">
    <property type="entry name" value="Thiopurine_S-methyltransferase"/>
    <property type="match status" value="1"/>
</dbReference>
<keyword evidence="6 9" id="KW-0489">Methyltransferase</keyword>
<evidence type="ECO:0000256" key="9">
    <source>
        <dbReference type="HAMAP-Rule" id="MF_00812"/>
    </source>
</evidence>
<dbReference type="NCBIfam" id="NF009732">
    <property type="entry name" value="PRK13255.1"/>
    <property type="match status" value="1"/>
</dbReference>
<comment type="catalytic activity">
    <reaction evidence="1 9">
        <text>S-adenosyl-L-methionine + a thiopurine = S-adenosyl-L-homocysteine + a thiopurine S-methylether.</text>
        <dbReference type="EC" id="2.1.1.67"/>
    </reaction>
</comment>
<accession>A0A1B3BC47</accession>
<dbReference type="AlphaFoldDB" id="A0A1B3BC47"/>
<dbReference type="HAMAP" id="MF_00812">
    <property type="entry name" value="Thiopur_methtran"/>
    <property type="match status" value="1"/>
</dbReference>
<dbReference type="GO" id="GO:0005737">
    <property type="term" value="C:cytoplasm"/>
    <property type="evidence" value="ECO:0007669"/>
    <property type="project" value="UniProtKB-SubCell"/>
</dbReference>
<comment type="similarity">
    <text evidence="3 9">Belongs to the class I-like SAM-binding methyltransferase superfamily. TPMT family.</text>
</comment>
<dbReference type="Proteomes" id="UP000094147">
    <property type="component" value="Chromosome"/>
</dbReference>
<dbReference type="FunFam" id="3.40.50.150:FF:000101">
    <property type="entry name" value="Thiopurine S-methyltransferase"/>
    <property type="match status" value="1"/>
</dbReference>
<dbReference type="EC" id="2.1.1.67" evidence="4 9"/>
<gene>
    <name evidence="9" type="primary">tpm</name>
    <name evidence="10" type="ORF">KS2013_1666</name>
</gene>
<dbReference type="CDD" id="cd02440">
    <property type="entry name" value="AdoMet_MTases"/>
    <property type="match status" value="1"/>
</dbReference>
<evidence type="ECO:0000256" key="5">
    <source>
        <dbReference type="ARBA" id="ARBA00022490"/>
    </source>
</evidence>
<organism evidence="10 11">
    <name type="scientific">Kangiella sediminilitoris</name>
    <dbReference type="NCBI Taxonomy" id="1144748"/>
    <lineage>
        <taxon>Bacteria</taxon>
        <taxon>Pseudomonadati</taxon>
        <taxon>Pseudomonadota</taxon>
        <taxon>Gammaproteobacteria</taxon>
        <taxon>Kangiellales</taxon>
        <taxon>Kangiellaceae</taxon>
        <taxon>Kangiella</taxon>
    </lineage>
</organism>
<keyword evidence="5 9" id="KW-0963">Cytoplasm</keyword>
<evidence type="ECO:0000256" key="7">
    <source>
        <dbReference type="ARBA" id="ARBA00022679"/>
    </source>
</evidence>
<dbReference type="NCBIfam" id="TIGR03840">
    <property type="entry name" value="TMPT_Se_Te"/>
    <property type="match status" value="1"/>
</dbReference>
<comment type="subcellular location">
    <subcellularLocation>
        <location evidence="2 9">Cytoplasm</location>
    </subcellularLocation>
</comment>
<evidence type="ECO:0000313" key="11">
    <source>
        <dbReference type="Proteomes" id="UP000094147"/>
    </source>
</evidence>
<dbReference type="PANTHER" id="PTHR10259:SF11">
    <property type="entry name" value="THIOPURINE S-METHYLTRANSFERASE"/>
    <property type="match status" value="1"/>
</dbReference>
<evidence type="ECO:0000256" key="2">
    <source>
        <dbReference type="ARBA" id="ARBA00004496"/>
    </source>
</evidence>
<dbReference type="STRING" id="1144748.KS2013_1666"/>
<evidence type="ECO:0000256" key="1">
    <source>
        <dbReference type="ARBA" id="ARBA00000903"/>
    </source>
</evidence>
<feature type="binding site" evidence="9">
    <location>
        <position position="10"/>
    </location>
    <ligand>
        <name>S-adenosyl-L-methionine</name>
        <dbReference type="ChEBI" id="CHEBI:59789"/>
    </ligand>
</feature>
<dbReference type="InterPro" id="IPR008854">
    <property type="entry name" value="TPMT"/>
</dbReference>
<dbReference type="Gene3D" id="3.40.50.150">
    <property type="entry name" value="Vaccinia Virus protein VP39"/>
    <property type="match status" value="1"/>
</dbReference>
<keyword evidence="11" id="KW-1185">Reference proteome</keyword>
<keyword evidence="7 9" id="KW-0808">Transferase</keyword>
<sequence>MDPSFWQDKWHSREIGFHQGHANALLIKYFPSLRLHPGSRIFVPLCGKTHDIHWLLSKGCHVVGVELSETAIKELFEELNLEPSVTSSENLTHYQADRIDIFAGDIFELNADTLGAVDAVYDRAALVALPESMRKDYSQQVESITYKAPQLLITFEYDQNALSGPPFAISESMLKSYYEASYGIELLETEHVEGGLKGEVEAKESIWLLSPAN</sequence>
<dbReference type="GO" id="GO:0008119">
    <property type="term" value="F:thiopurine S-methyltransferase activity"/>
    <property type="evidence" value="ECO:0007669"/>
    <property type="project" value="UniProtKB-UniRule"/>
</dbReference>